<gene>
    <name evidence="3" type="ORF">LZA78_14605</name>
</gene>
<proteinExistence type="predicted"/>
<dbReference type="NCBIfam" id="NF009316">
    <property type="entry name" value="PRK12674.1-5"/>
    <property type="match status" value="1"/>
</dbReference>
<dbReference type="PANTHER" id="PTHR34703:SF1">
    <property type="entry name" value="ANTIPORTER SUBUNIT MNHG2-RELATED"/>
    <property type="match status" value="1"/>
</dbReference>
<name>A0ABS8Z1A0_9RHOB</name>
<accession>A0ABS8Z1A0</accession>
<keyword evidence="2" id="KW-1133">Transmembrane helix</keyword>
<comment type="caution">
    <text evidence="3">The sequence shown here is derived from an EMBL/GenBank/DDBJ whole genome shotgun (WGS) entry which is preliminary data.</text>
</comment>
<sequence>MDLFWEILISALLVIGGFFGLVGSFGLVKLPDPMTRLHAPTKAATLGVGAVLIASMIYFAAFHDDLTLHELMITLFIFLTAPISAHFLAKANMLRNVDRSTLTKPEGDGDWAVFTPLSDTSAEELDEVAEAEDDEAR</sequence>
<feature type="region of interest" description="Disordered" evidence="1">
    <location>
        <begin position="116"/>
        <end position="137"/>
    </location>
</feature>
<keyword evidence="2" id="KW-0472">Membrane</keyword>
<dbReference type="Pfam" id="PF03334">
    <property type="entry name" value="PhaG_MnhG_YufB"/>
    <property type="match status" value="1"/>
</dbReference>
<evidence type="ECO:0000313" key="3">
    <source>
        <dbReference type="EMBL" id="MCE5974717.1"/>
    </source>
</evidence>
<feature type="transmembrane region" description="Helical" evidence="2">
    <location>
        <begin position="68"/>
        <end position="89"/>
    </location>
</feature>
<feature type="compositionally biased region" description="Acidic residues" evidence="1">
    <location>
        <begin position="121"/>
        <end position="137"/>
    </location>
</feature>
<dbReference type="InterPro" id="IPR005133">
    <property type="entry name" value="PhaG_MnhG_YufB"/>
</dbReference>
<evidence type="ECO:0000313" key="4">
    <source>
        <dbReference type="Proteomes" id="UP001521181"/>
    </source>
</evidence>
<dbReference type="PANTHER" id="PTHR34703">
    <property type="entry name" value="ANTIPORTER SUBUNIT MNHG2-RELATED"/>
    <property type="match status" value="1"/>
</dbReference>
<protein>
    <submittedName>
        <fullName evidence="3">Na+/H+ antiporter subunit G</fullName>
    </submittedName>
</protein>
<dbReference type="NCBIfam" id="TIGR01300">
    <property type="entry name" value="CPA3_mnhG_phaG"/>
    <property type="match status" value="1"/>
</dbReference>
<feature type="transmembrane region" description="Helical" evidence="2">
    <location>
        <begin position="43"/>
        <end position="62"/>
    </location>
</feature>
<evidence type="ECO:0000256" key="2">
    <source>
        <dbReference type="SAM" id="Phobius"/>
    </source>
</evidence>
<dbReference type="EMBL" id="JAJUOS010000012">
    <property type="protein sequence ID" value="MCE5974717.1"/>
    <property type="molecule type" value="Genomic_DNA"/>
</dbReference>
<dbReference type="RefSeq" id="WP_233677658.1">
    <property type="nucleotide sequence ID" value="NZ_JAJUOS010000012.1"/>
</dbReference>
<keyword evidence="2" id="KW-0812">Transmembrane</keyword>
<organism evidence="3 4">
    <name type="scientific">Rhodobacter flavimaris</name>
    <dbReference type="NCBI Taxonomy" id="2907145"/>
    <lineage>
        <taxon>Bacteria</taxon>
        <taxon>Pseudomonadati</taxon>
        <taxon>Pseudomonadota</taxon>
        <taxon>Alphaproteobacteria</taxon>
        <taxon>Rhodobacterales</taxon>
        <taxon>Rhodobacter group</taxon>
        <taxon>Rhodobacter</taxon>
    </lineage>
</organism>
<dbReference type="Proteomes" id="UP001521181">
    <property type="component" value="Unassembled WGS sequence"/>
</dbReference>
<reference evidence="3 4" key="1">
    <citation type="submission" date="2021-12" db="EMBL/GenBank/DDBJ databases">
        <title>Sinirhodobacter sp. WL0062 is a bacterium isolated from seawater.</title>
        <authorList>
            <person name="Wang L."/>
            <person name="He W."/>
            <person name="Zhang D.-F."/>
        </authorList>
    </citation>
    <scope>NUCLEOTIDE SEQUENCE [LARGE SCALE GENOMIC DNA]</scope>
    <source>
        <strain evidence="3 4">WL0062</strain>
    </source>
</reference>
<keyword evidence="4" id="KW-1185">Reference proteome</keyword>
<feature type="transmembrane region" description="Helical" evidence="2">
    <location>
        <begin position="6"/>
        <end position="31"/>
    </location>
</feature>
<evidence type="ECO:0000256" key="1">
    <source>
        <dbReference type="SAM" id="MobiDB-lite"/>
    </source>
</evidence>